<sequence length="128" mass="13801">MKTALELVAAAKACIREVSIDEAEQAASQADVLIDVREPDEYRQGHLPGAVNMPRGLLEFQLSSNPACQSPDLDVVLYCKTSGRAALAARTMQDMGLHVVSCGKQHRHWGIAGANGLAGRCLSLDMRR</sequence>
<dbReference type="RefSeq" id="WP_110012226.1">
    <property type="nucleotide sequence ID" value="NZ_QGUB01000004.1"/>
</dbReference>
<dbReference type="GO" id="GO:0004792">
    <property type="term" value="F:thiosulfate-cyanide sulfurtransferase activity"/>
    <property type="evidence" value="ECO:0007669"/>
    <property type="project" value="TreeGrafter"/>
</dbReference>
<dbReference type="Gene3D" id="3.40.250.10">
    <property type="entry name" value="Rhodanese-like domain"/>
    <property type="match status" value="1"/>
</dbReference>
<proteinExistence type="predicted"/>
<gene>
    <name evidence="2" type="ORF">DFR36_10493</name>
</gene>
<feature type="domain" description="Rhodanese" evidence="1">
    <location>
        <begin position="27"/>
        <end position="101"/>
    </location>
</feature>
<dbReference type="Pfam" id="PF00581">
    <property type="entry name" value="Rhodanese"/>
    <property type="match status" value="1"/>
</dbReference>
<dbReference type="PROSITE" id="PS50206">
    <property type="entry name" value="RHODANESE_3"/>
    <property type="match status" value="1"/>
</dbReference>
<evidence type="ECO:0000313" key="3">
    <source>
        <dbReference type="Proteomes" id="UP000246483"/>
    </source>
</evidence>
<accession>A0A317RCU8</accession>
<dbReference type="PANTHER" id="PTHR44086">
    <property type="entry name" value="THIOSULFATE SULFURTRANSFERASE RDL2, MITOCHONDRIAL-RELATED"/>
    <property type="match status" value="1"/>
</dbReference>
<dbReference type="InterPro" id="IPR001763">
    <property type="entry name" value="Rhodanese-like_dom"/>
</dbReference>
<comment type="caution">
    <text evidence="2">The sequence shown here is derived from an EMBL/GenBank/DDBJ whole genome shotgun (WGS) entry which is preliminary data.</text>
</comment>
<keyword evidence="2" id="KW-0808">Transferase</keyword>
<reference evidence="2 3" key="1">
    <citation type="submission" date="2018-05" db="EMBL/GenBank/DDBJ databases">
        <title>Genomic Encyclopedia of Type Strains, Phase IV (KMG-IV): sequencing the most valuable type-strain genomes for metagenomic binning, comparative biology and taxonomic classification.</title>
        <authorList>
            <person name="Goeker M."/>
        </authorList>
    </citation>
    <scope>NUCLEOTIDE SEQUENCE [LARGE SCALE GENOMIC DNA]</scope>
    <source>
        <strain evidence="2 3">DSM 26006</strain>
    </source>
</reference>
<evidence type="ECO:0000259" key="1">
    <source>
        <dbReference type="PROSITE" id="PS50206"/>
    </source>
</evidence>
<keyword evidence="3" id="KW-1185">Reference proteome</keyword>
<protein>
    <submittedName>
        <fullName evidence="2">Rhodanese-related sulfurtransferase</fullName>
    </submittedName>
</protein>
<organism evidence="2 3">
    <name type="scientific">Melaminivora alkalimesophila</name>
    <dbReference type="NCBI Taxonomy" id="1165852"/>
    <lineage>
        <taxon>Bacteria</taxon>
        <taxon>Pseudomonadati</taxon>
        <taxon>Pseudomonadota</taxon>
        <taxon>Betaproteobacteria</taxon>
        <taxon>Burkholderiales</taxon>
        <taxon>Comamonadaceae</taxon>
        <taxon>Melaminivora</taxon>
    </lineage>
</organism>
<dbReference type="SUPFAM" id="SSF52821">
    <property type="entry name" value="Rhodanese/Cell cycle control phosphatase"/>
    <property type="match status" value="1"/>
</dbReference>
<dbReference type="SMART" id="SM00450">
    <property type="entry name" value="RHOD"/>
    <property type="match status" value="1"/>
</dbReference>
<dbReference type="Proteomes" id="UP000246483">
    <property type="component" value="Unassembled WGS sequence"/>
</dbReference>
<evidence type="ECO:0000313" key="2">
    <source>
        <dbReference type="EMBL" id="PWW46313.1"/>
    </source>
</evidence>
<dbReference type="PANTHER" id="PTHR44086:SF10">
    <property type="entry name" value="THIOSULFATE SULFURTRANSFERASE_RHODANESE-LIKE DOMAIN-CONTAINING PROTEIN 3"/>
    <property type="match status" value="1"/>
</dbReference>
<dbReference type="AlphaFoldDB" id="A0A317RCU8"/>
<dbReference type="EMBL" id="QGUB01000004">
    <property type="protein sequence ID" value="PWW46313.1"/>
    <property type="molecule type" value="Genomic_DNA"/>
</dbReference>
<dbReference type="OrthoDB" id="1445766at2"/>
<name>A0A317RCU8_9BURK</name>
<dbReference type="InterPro" id="IPR036873">
    <property type="entry name" value="Rhodanese-like_dom_sf"/>
</dbReference>